<feature type="compositionally biased region" description="Polar residues" evidence="4">
    <location>
        <begin position="370"/>
        <end position="379"/>
    </location>
</feature>
<dbReference type="GO" id="GO:0004865">
    <property type="term" value="F:protein serine/threonine phosphatase inhibitor activity"/>
    <property type="evidence" value="ECO:0007669"/>
    <property type="project" value="TreeGrafter"/>
</dbReference>
<dbReference type="AlphaFoldDB" id="A0A401KSI4"/>
<proteinExistence type="predicted"/>
<feature type="domain" description="CBS" evidence="5">
    <location>
        <begin position="559"/>
        <end position="618"/>
    </location>
</feature>
<dbReference type="PANTHER" id="PTHR13780">
    <property type="entry name" value="AMP-ACTIVATED PROTEIN KINASE, GAMMA REGULATORY SUBUNIT"/>
    <property type="match status" value="1"/>
</dbReference>
<feature type="region of interest" description="Disordered" evidence="4">
    <location>
        <begin position="829"/>
        <end position="854"/>
    </location>
</feature>
<dbReference type="InterPro" id="IPR000644">
    <property type="entry name" value="CBS_dom"/>
</dbReference>
<evidence type="ECO:0000313" key="6">
    <source>
        <dbReference type="EMBL" id="GCB22225.1"/>
    </source>
</evidence>
<evidence type="ECO:0000256" key="4">
    <source>
        <dbReference type="SAM" id="MobiDB-lite"/>
    </source>
</evidence>
<keyword evidence="1" id="KW-0677">Repeat</keyword>
<name>A0A401KSI4_ASPAW</name>
<dbReference type="Gene3D" id="3.10.580.10">
    <property type="entry name" value="CBS-domain"/>
    <property type="match status" value="2"/>
</dbReference>
<organism evidence="6 7">
    <name type="scientific">Aspergillus awamori</name>
    <name type="common">Black koji mold</name>
    <dbReference type="NCBI Taxonomy" id="105351"/>
    <lineage>
        <taxon>Eukaryota</taxon>
        <taxon>Fungi</taxon>
        <taxon>Dikarya</taxon>
        <taxon>Ascomycota</taxon>
        <taxon>Pezizomycotina</taxon>
        <taxon>Eurotiomycetes</taxon>
        <taxon>Eurotiomycetidae</taxon>
        <taxon>Eurotiales</taxon>
        <taxon>Aspergillaceae</taxon>
        <taxon>Aspergillus</taxon>
    </lineage>
</organism>
<dbReference type="SUPFAM" id="SSF54631">
    <property type="entry name" value="CBS-domain pair"/>
    <property type="match status" value="2"/>
</dbReference>
<evidence type="ECO:0000256" key="1">
    <source>
        <dbReference type="ARBA" id="ARBA00022737"/>
    </source>
</evidence>
<dbReference type="STRING" id="105351.A0A401KSI4"/>
<feature type="region of interest" description="Disordered" evidence="4">
    <location>
        <begin position="749"/>
        <end position="782"/>
    </location>
</feature>
<dbReference type="GO" id="GO:0004190">
    <property type="term" value="F:aspartic-type endopeptidase activity"/>
    <property type="evidence" value="ECO:0007669"/>
    <property type="project" value="InterPro"/>
</dbReference>
<accession>A0A401KSI4</accession>
<dbReference type="GO" id="GO:0006508">
    <property type="term" value="P:proteolysis"/>
    <property type="evidence" value="ECO:0007669"/>
    <property type="project" value="InterPro"/>
</dbReference>
<feature type="domain" description="CBS" evidence="5">
    <location>
        <begin position="636"/>
        <end position="693"/>
    </location>
</feature>
<reference evidence="6 7" key="1">
    <citation type="submission" date="2016-09" db="EMBL/GenBank/DDBJ databases">
        <title>Aspergillus awamori IFM 58123T.</title>
        <authorList>
            <person name="Kusuya Y."/>
            <person name="Shimizu M."/>
            <person name="Takahashi H."/>
            <person name="Yaguchi T."/>
        </authorList>
    </citation>
    <scope>NUCLEOTIDE SEQUENCE [LARGE SCALE GENOMIC DNA]</scope>
    <source>
        <strain evidence="6 7">IFM 58123</strain>
    </source>
</reference>
<dbReference type="CDD" id="cd02205">
    <property type="entry name" value="CBS_pair_SF"/>
    <property type="match status" value="2"/>
</dbReference>
<evidence type="ECO:0000256" key="2">
    <source>
        <dbReference type="ARBA" id="ARBA00023122"/>
    </source>
</evidence>
<gene>
    <name evidence="6" type="ORF">AAWM_05110</name>
</gene>
<dbReference type="SMART" id="SM00116">
    <property type="entry name" value="CBS"/>
    <property type="match status" value="3"/>
</dbReference>
<evidence type="ECO:0000256" key="3">
    <source>
        <dbReference type="PROSITE-ProRule" id="PRU00703"/>
    </source>
</evidence>
<feature type="compositionally biased region" description="Low complexity" evidence="4">
    <location>
        <begin position="380"/>
        <end position="394"/>
    </location>
</feature>
<dbReference type="GO" id="GO:0042149">
    <property type="term" value="P:cellular response to glucose starvation"/>
    <property type="evidence" value="ECO:0007669"/>
    <property type="project" value="TreeGrafter"/>
</dbReference>
<dbReference type="PANTHER" id="PTHR13780:SF36">
    <property type="entry name" value="CBS DOMAIN-CONTAINING PROTEIN"/>
    <property type="match status" value="1"/>
</dbReference>
<protein>
    <submittedName>
        <fullName evidence="6">Protein sds23</fullName>
    </submittedName>
</protein>
<feature type="compositionally biased region" description="Polar residues" evidence="4">
    <location>
        <begin position="399"/>
        <end position="417"/>
    </location>
</feature>
<sequence length="868" mass="95773">MTGVTIDRRTGQAYREMAFHPSKYPNGSFWVHESPLLPKRWEDNSQHGAPSLQHSAMKCLLSDQRRLRPEMFAYVPWHIASYLWDCLGKSNRRTLHSWKLFATAYPEQFREVSPYRSYSTKSVKMSMPEYWKVVNSDALSWRAVLSLDPSIARVPDLVEITSIRNLVALEISSPPQTLHNGESSGVMLSHRVIRSWNELQQSSGAFAHLRLLALSHQRDLSVQILQYLRDFPSLEIVLALDCGDLTRMSRDEFQVDGWLVDPESNRGGTLYEQYLSITNAEARKSTGLDAAPVLNFEINPSQTERRTPMRKEKLFCFYRDGSKTYKQERDYSYPELSLHANYTPPPSLPKLFPDLPFPSTMTDRPMETVADSNSSGSNLASPRSSTDSRTPSASVRSLRLSSHAPNHQHRQSISDTLRATPGSPRARRQPSLTQAAIQSLIDNPPAPNNANPAFVGRDWREISIGELVSPDDLKFVEINTGIEEATNILIDTGAPVLLIRESPQHKSAVGTFDYADLNAYLLLAAGLTQPNEELLASYEELARKAKEGIPIPLRDVKDLGRKEPLTTLPASASVMTAVQTFGGGVHRVVVVSERDDNEVLGIFSQFRLVKFLWENGRSFPVIDQLYPQSLHDLRIGSRDVISINGDRPLVDALQIMNEEGISSIAVVDSHFNVVGNISTTDVKLLTRSSSLPLLRNTCTHFISVILSNRGLEEGKDSFPVFHVNPGSTLAHTVAKVVATRSHRLWVTDPLSPSSSGPPTPSHSSVHIPLVTNSSPPPSPAVNNGTAAPAAYLSAPSIPASALPGARLSGRLVGVVSLTDILNLHARASGLSPADPAESRSRRRRSSSSSVGVRRSGEIGRELFSGRIV</sequence>
<dbReference type="InterPro" id="IPR001969">
    <property type="entry name" value="Aspartic_peptidase_AS"/>
</dbReference>
<evidence type="ECO:0000259" key="5">
    <source>
        <dbReference type="PROSITE" id="PS51371"/>
    </source>
</evidence>
<feature type="region of interest" description="Disordered" evidence="4">
    <location>
        <begin position="344"/>
        <end position="431"/>
    </location>
</feature>
<keyword evidence="2 3" id="KW-0129">CBS domain</keyword>
<dbReference type="Pfam" id="PF00571">
    <property type="entry name" value="CBS"/>
    <property type="match status" value="2"/>
</dbReference>
<dbReference type="PROSITE" id="PS51371">
    <property type="entry name" value="CBS"/>
    <property type="match status" value="2"/>
</dbReference>
<dbReference type="InterPro" id="IPR050511">
    <property type="entry name" value="AMPK_gamma/SDS23_families"/>
</dbReference>
<dbReference type="Proteomes" id="UP000286921">
    <property type="component" value="Unassembled WGS sequence"/>
</dbReference>
<comment type="caution">
    <text evidence="6">The sequence shown here is derived from an EMBL/GenBank/DDBJ whole genome shotgun (WGS) entry which is preliminary data.</text>
</comment>
<dbReference type="PROSITE" id="PS00141">
    <property type="entry name" value="ASP_PROTEASE"/>
    <property type="match status" value="1"/>
</dbReference>
<dbReference type="InterPro" id="IPR046342">
    <property type="entry name" value="CBS_dom_sf"/>
</dbReference>
<evidence type="ECO:0000313" key="7">
    <source>
        <dbReference type="Proteomes" id="UP000286921"/>
    </source>
</evidence>
<keyword evidence="7" id="KW-1185">Reference proteome</keyword>
<dbReference type="EMBL" id="BDHI01000014">
    <property type="protein sequence ID" value="GCB22225.1"/>
    <property type="molecule type" value="Genomic_DNA"/>
</dbReference>